<feature type="transmembrane region" description="Helical" evidence="9">
    <location>
        <begin position="480"/>
        <end position="505"/>
    </location>
</feature>
<feature type="transmembrane region" description="Helical" evidence="9">
    <location>
        <begin position="284"/>
        <end position="303"/>
    </location>
</feature>
<keyword evidence="3" id="KW-0813">Transport</keyword>
<evidence type="ECO:0000256" key="8">
    <source>
        <dbReference type="SAM" id="MobiDB-lite"/>
    </source>
</evidence>
<dbReference type="CDD" id="cd17503">
    <property type="entry name" value="MFS_LmrB_MDR_like"/>
    <property type="match status" value="1"/>
</dbReference>
<feature type="transmembrane region" description="Helical" evidence="9">
    <location>
        <begin position="348"/>
        <end position="367"/>
    </location>
</feature>
<feature type="transmembrane region" description="Helical" evidence="9">
    <location>
        <begin position="197"/>
        <end position="215"/>
    </location>
</feature>
<dbReference type="InterPro" id="IPR036259">
    <property type="entry name" value="MFS_trans_sf"/>
</dbReference>
<evidence type="ECO:0000313" key="11">
    <source>
        <dbReference type="EMBL" id="TFD47740.1"/>
    </source>
</evidence>
<feature type="transmembrane region" description="Helical" evidence="9">
    <location>
        <begin position="422"/>
        <end position="443"/>
    </location>
</feature>
<feature type="domain" description="Major facilitator superfamily (MFS) profile" evidence="10">
    <location>
        <begin position="132"/>
        <end position="587"/>
    </location>
</feature>
<dbReference type="Gene3D" id="1.20.1720.10">
    <property type="entry name" value="Multidrug resistance protein D"/>
    <property type="match status" value="1"/>
</dbReference>
<dbReference type="InterPro" id="IPR004638">
    <property type="entry name" value="EmrB-like"/>
</dbReference>
<feature type="compositionally biased region" description="Basic and acidic residues" evidence="8">
    <location>
        <begin position="32"/>
        <end position="48"/>
    </location>
</feature>
<dbReference type="PANTHER" id="PTHR42718:SF9">
    <property type="entry name" value="MAJOR FACILITATOR SUPERFAMILY MULTIDRUG TRANSPORTER MFSC"/>
    <property type="match status" value="1"/>
</dbReference>
<dbReference type="NCBIfam" id="TIGR00711">
    <property type="entry name" value="efflux_EmrB"/>
    <property type="match status" value="1"/>
</dbReference>
<keyword evidence="7 9" id="KW-0472">Membrane</keyword>
<evidence type="ECO:0000313" key="12">
    <source>
        <dbReference type="Proteomes" id="UP000297447"/>
    </source>
</evidence>
<keyword evidence="12" id="KW-1185">Reference proteome</keyword>
<feature type="transmembrane region" description="Helical" evidence="9">
    <location>
        <begin position="260"/>
        <end position="278"/>
    </location>
</feature>
<keyword evidence="5 9" id="KW-0812">Transmembrane</keyword>
<feature type="transmembrane region" description="Helical" evidence="9">
    <location>
        <begin position="167"/>
        <end position="190"/>
    </location>
</feature>
<evidence type="ECO:0000256" key="9">
    <source>
        <dbReference type="SAM" id="Phobius"/>
    </source>
</evidence>
<feature type="transmembrane region" description="Helical" evidence="9">
    <location>
        <begin position="564"/>
        <end position="582"/>
    </location>
</feature>
<dbReference type="AlphaFoldDB" id="A0A4R8ZW99"/>
<feature type="compositionally biased region" description="Low complexity" evidence="8">
    <location>
        <begin position="1"/>
        <end position="18"/>
    </location>
</feature>
<dbReference type="EMBL" id="SOHE01000060">
    <property type="protein sequence ID" value="TFD47740.1"/>
    <property type="molecule type" value="Genomic_DNA"/>
</dbReference>
<evidence type="ECO:0000259" key="10">
    <source>
        <dbReference type="PROSITE" id="PS50850"/>
    </source>
</evidence>
<evidence type="ECO:0000256" key="5">
    <source>
        <dbReference type="ARBA" id="ARBA00022692"/>
    </source>
</evidence>
<dbReference type="PRINTS" id="PR01036">
    <property type="entry name" value="TCRTETB"/>
</dbReference>
<dbReference type="PROSITE" id="PS50850">
    <property type="entry name" value="MFS"/>
    <property type="match status" value="1"/>
</dbReference>
<dbReference type="GO" id="GO:0005886">
    <property type="term" value="C:plasma membrane"/>
    <property type="evidence" value="ECO:0007669"/>
    <property type="project" value="UniProtKB-SubCell"/>
</dbReference>
<feature type="transmembrane region" description="Helical" evidence="9">
    <location>
        <begin position="227"/>
        <end position="248"/>
    </location>
</feature>
<dbReference type="Proteomes" id="UP000297447">
    <property type="component" value="Unassembled WGS sequence"/>
</dbReference>
<comment type="subcellular location">
    <subcellularLocation>
        <location evidence="1">Cell membrane</location>
        <topology evidence="1">Multi-pass membrane protein</topology>
    </subcellularLocation>
</comment>
<dbReference type="InterPro" id="IPR011701">
    <property type="entry name" value="MFS"/>
</dbReference>
<proteinExistence type="inferred from homology"/>
<dbReference type="InterPro" id="IPR020846">
    <property type="entry name" value="MFS_dom"/>
</dbReference>
<evidence type="ECO:0000256" key="4">
    <source>
        <dbReference type="ARBA" id="ARBA00022475"/>
    </source>
</evidence>
<feature type="region of interest" description="Disordered" evidence="8">
    <location>
        <begin position="1"/>
        <end position="80"/>
    </location>
</feature>
<accession>A0A4R8ZW99</accession>
<dbReference type="Pfam" id="PF07690">
    <property type="entry name" value="MFS_1"/>
    <property type="match status" value="1"/>
</dbReference>
<protein>
    <submittedName>
        <fullName evidence="11">DHA2 family efflux MFS transporter permease subunit</fullName>
    </submittedName>
</protein>
<organism evidence="11 12">
    <name type="scientific">Cryobacterium frigoriphilum</name>
    <dbReference type="NCBI Taxonomy" id="1259150"/>
    <lineage>
        <taxon>Bacteria</taxon>
        <taxon>Bacillati</taxon>
        <taxon>Actinomycetota</taxon>
        <taxon>Actinomycetes</taxon>
        <taxon>Micrococcales</taxon>
        <taxon>Microbacteriaceae</taxon>
        <taxon>Cryobacterium</taxon>
    </lineage>
</organism>
<evidence type="ECO:0000256" key="3">
    <source>
        <dbReference type="ARBA" id="ARBA00022448"/>
    </source>
</evidence>
<dbReference type="SUPFAM" id="SSF103473">
    <property type="entry name" value="MFS general substrate transporter"/>
    <property type="match status" value="1"/>
</dbReference>
<feature type="transmembrane region" description="Helical" evidence="9">
    <location>
        <begin position="450"/>
        <end position="468"/>
    </location>
</feature>
<dbReference type="PANTHER" id="PTHR42718">
    <property type="entry name" value="MAJOR FACILITATOR SUPERFAMILY MULTIDRUG TRANSPORTER MFSC"/>
    <property type="match status" value="1"/>
</dbReference>
<comment type="caution">
    <text evidence="11">The sequence shown here is derived from an EMBL/GenBank/DDBJ whole genome shotgun (WGS) entry which is preliminary data.</text>
</comment>
<evidence type="ECO:0000256" key="2">
    <source>
        <dbReference type="ARBA" id="ARBA00008537"/>
    </source>
</evidence>
<feature type="transmembrane region" description="Helical" evidence="9">
    <location>
        <begin position="526"/>
        <end position="544"/>
    </location>
</feature>
<feature type="transmembrane region" description="Helical" evidence="9">
    <location>
        <begin position="388"/>
        <end position="410"/>
    </location>
</feature>
<keyword evidence="6 9" id="KW-1133">Transmembrane helix</keyword>
<evidence type="ECO:0000256" key="6">
    <source>
        <dbReference type="ARBA" id="ARBA00022989"/>
    </source>
</evidence>
<gene>
    <name evidence="11" type="ORF">E3T55_14340</name>
</gene>
<dbReference type="OrthoDB" id="9812221at2"/>
<dbReference type="GO" id="GO:0022857">
    <property type="term" value="F:transmembrane transporter activity"/>
    <property type="evidence" value="ECO:0007669"/>
    <property type="project" value="InterPro"/>
</dbReference>
<evidence type="ECO:0000256" key="7">
    <source>
        <dbReference type="ARBA" id="ARBA00023136"/>
    </source>
</evidence>
<feature type="transmembrane region" description="Helical" evidence="9">
    <location>
        <begin position="315"/>
        <end position="336"/>
    </location>
</feature>
<name>A0A4R8ZW99_9MICO</name>
<keyword evidence="4" id="KW-1003">Cell membrane</keyword>
<feature type="transmembrane region" description="Helical" evidence="9">
    <location>
        <begin position="131"/>
        <end position="155"/>
    </location>
</feature>
<comment type="similarity">
    <text evidence="2">Belongs to the major facilitator superfamily. EmrB family.</text>
</comment>
<dbReference type="Gene3D" id="1.20.1250.20">
    <property type="entry name" value="MFS general substrate transporter like domains"/>
    <property type="match status" value="1"/>
</dbReference>
<sequence>MPAVASRSPARPRTLPSTRRARPPPTCAPPCRADRARPTRRHDPERSPFRGNIRAPPSAGPESADRSPAAGRRHDSPIDAVEGTIITESTLTGPPTAAPSAADQHNAVEQHNAVKQHNEHTDPKHEARNTLVIRLLLVSAFVVILNETIMGVALPHLMTDLSITATAAQWLTTAFMLTMAVVIPITGFLLQRFNTRPVFMAAMALFSTGTLIAAIAPGFEVLLVGRIVQATGTAIMMPLLMTTVMTLVPASSRGKTMGNISIVISVAPAIGPTISGIILSVLDWRWMFILVLPIAVGALALGAARIKNVSTPRAVPLDVLSVVLSAFGFGGFVYGLSNLGTVEGSSSAAGWLPLGVGIVALAAFVLRQLFLQRSDRALLDLRTFRSRTFTIVVVMLSVSMMALFGTIILLPIYMQTVLGLDALATGLLLLPGGLTMGILAPFVGRIFDRFGPTVLLVPGTIVVSAALWSMTLMTERTEPWMLLLAHVGMSAGLAFIFTPLFTSGLGSLRPSLYSHGSAVVGTVQQLAGAVGTALFIAVMSSQIATLTAQGASEASATASGVHSAFLVGACVSLLAIPAAFLVRRPVESPESAYAH</sequence>
<reference evidence="11 12" key="1">
    <citation type="submission" date="2019-03" db="EMBL/GenBank/DDBJ databases">
        <title>Genomics of glacier-inhabiting Cryobacterium strains.</title>
        <authorList>
            <person name="Liu Q."/>
            <person name="Xin Y.-H."/>
        </authorList>
    </citation>
    <scope>NUCLEOTIDE SEQUENCE [LARGE SCALE GENOMIC DNA]</scope>
    <source>
        <strain evidence="11 12">Hh14</strain>
    </source>
</reference>
<evidence type="ECO:0000256" key="1">
    <source>
        <dbReference type="ARBA" id="ARBA00004651"/>
    </source>
</evidence>